<evidence type="ECO:0000313" key="3">
    <source>
        <dbReference type="Proteomes" id="UP001597185"/>
    </source>
</evidence>
<protein>
    <submittedName>
        <fullName evidence="2">Uncharacterized protein</fullName>
    </submittedName>
</protein>
<evidence type="ECO:0000313" key="2">
    <source>
        <dbReference type="EMBL" id="MFD1571313.1"/>
    </source>
</evidence>
<dbReference type="EMBL" id="JBHUDB010000010">
    <property type="protein sequence ID" value="MFD1571313.1"/>
    <property type="molecule type" value="Genomic_DNA"/>
</dbReference>
<evidence type="ECO:0000256" key="1">
    <source>
        <dbReference type="SAM" id="MobiDB-lite"/>
    </source>
</evidence>
<accession>A0ABD6C2V2</accession>
<sequence length="41" mass="4264">MRSSGTAPTSEEVAESSGGDVETAREALSAVRFTDSDDTDE</sequence>
<comment type="caution">
    <text evidence="2">The sequence shown here is derived from an EMBL/GenBank/DDBJ whole genome shotgun (WGS) entry which is preliminary data.</text>
</comment>
<name>A0ABD6C2V2_9EURY</name>
<dbReference type="Proteomes" id="UP001597185">
    <property type="component" value="Unassembled WGS sequence"/>
</dbReference>
<dbReference type="AlphaFoldDB" id="A0ABD6C2V2"/>
<dbReference type="RefSeq" id="WP_256418962.1">
    <property type="nucleotide sequence ID" value="NZ_JANHDL010000011.1"/>
</dbReference>
<keyword evidence="3" id="KW-1185">Reference proteome</keyword>
<organism evidence="2 3">
    <name type="scientific">Halorubrum laminariae</name>
    <dbReference type="NCBI Taxonomy" id="1433523"/>
    <lineage>
        <taxon>Archaea</taxon>
        <taxon>Methanobacteriati</taxon>
        <taxon>Methanobacteriota</taxon>
        <taxon>Stenosarchaea group</taxon>
        <taxon>Halobacteria</taxon>
        <taxon>Halobacteriales</taxon>
        <taxon>Haloferacaceae</taxon>
        <taxon>Halorubrum</taxon>
    </lineage>
</organism>
<reference evidence="2 3" key="1">
    <citation type="journal article" date="2019" name="Int. J. Syst. Evol. Microbiol.">
        <title>The Global Catalogue of Microorganisms (GCM) 10K type strain sequencing project: providing services to taxonomists for standard genome sequencing and annotation.</title>
        <authorList>
            <consortium name="The Broad Institute Genomics Platform"/>
            <consortium name="The Broad Institute Genome Sequencing Center for Infectious Disease"/>
            <person name="Wu L."/>
            <person name="Ma J."/>
        </authorList>
    </citation>
    <scope>NUCLEOTIDE SEQUENCE [LARGE SCALE GENOMIC DNA]</scope>
    <source>
        <strain evidence="2 3">CGMCC 1.12689</strain>
    </source>
</reference>
<feature type="region of interest" description="Disordered" evidence="1">
    <location>
        <begin position="1"/>
        <end position="41"/>
    </location>
</feature>
<proteinExistence type="predicted"/>
<gene>
    <name evidence="2" type="ORF">ACFR9T_12075</name>
</gene>